<proteinExistence type="predicted"/>
<evidence type="ECO:0000313" key="2">
    <source>
        <dbReference type="Proteomes" id="UP000593576"/>
    </source>
</evidence>
<evidence type="ECO:0000313" key="1">
    <source>
        <dbReference type="EMBL" id="MBA0849852.1"/>
    </source>
</evidence>
<name>A0A7J9KTM6_GOSSC</name>
<keyword evidence="2" id="KW-1185">Reference proteome</keyword>
<comment type="caution">
    <text evidence="1">The sequence shown here is derived from an EMBL/GenBank/DDBJ whole genome shotgun (WGS) entry which is preliminary data.</text>
</comment>
<organism evidence="1 2">
    <name type="scientific">Gossypium schwendimanii</name>
    <name type="common">Cotton</name>
    <dbReference type="NCBI Taxonomy" id="34291"/>
    <lineage>
        <taxon>Eukaryota</taxon>
        <taxon>Viridiplantae</taxon>
        <taxon>Streptophyta</taxon>
        <taxon>Embryophyta</taxon>
        <taxon>Tracheophyta</taxon>
        <taxon>Spermatophyta</taxon>
        <taxon>Magnoliopsida</taxon>
        <taxon>eudicotyledons</taxon>
        <taxon>Gunneridae</taxon>
        <taxon>Pentapetalae</taxon>
        <taxon>rosids</taxon>
        <taxon>malvids</taxon>
        <taxon>Malvales</taxon>
        <taxon>Malvaceae</taxon>
        <taxon>Malvoideae</taxon>
        <taxon>Gossypium</taxon>
    </lineage>
</organism>
<dbReference type="EMBL" id="JABFAF010000002">
    <property type="protein sequence ID" value="MBA0849852.1"/>
    <property type="molecule type" value="Genomic_DNA"/>
</dbReference>
<dbReference type="AlphaFoldDB" id="A0A7J9KTM6"/>
<feature type="non-terminal residue" evidence="1">
    <location>
        <position position="35"/>
    </location>
</feature>
<dbReference type="OrthoDB" id="1569791at2759"/>
<gene>
    <name evidence="1" type="ORF">Goshw_021546</name>
</gene>
<reference evidence="1 2" key="1">
    <citation type="journal article" date="2019" name="Genome Biol. Evol.">
        <title>Insights into the evolution of the New World diploid cottons (Gossypium, subgenus Houzingenia) based on genome sequencing.</title>
        <authorList>
            <person name="Grover C.E."/>
            <person name="Arick M.A. 2nd"/>
            <person name="Thrash A."/>
            <person name="Conover J.L."/>
            <person name="Sanders W.S."/>
            <person name="Peterson D.G."/>
            <person name="Frelichowski J.E."/>
            <person name="Scheffler J.A."/>
            <person name="Scheffler B.E."/>
            <person name="Wendel J.F."/>
        </authorList>
    </citation>
    <scope>NUCLEOTIDE SEQUENCE [LARGE SCALE GENOMIC DNA]</scope>
    <source>
        <strain evidence="1">1</strain>
        <tissue evidence="1">Leaf</tissue>
    </source>
</reference>
<sequence length="35" mass="4053">MGPVAQRIRARGYKPRCRGFESLLAHNRPKREGPF</sequence>
<accession>A0A7J9KTM6</accession>
<protein>
    <submittedName>
        <fullName evidence="1">Uncharacterized protein</fullName>
    </submittedName>
</protein>
<dbReference type="Proteomes" id="UP000593576">
    <property type="component" value="Unassembled WGS sequence"/>
</dbReference>